<feature type="region of interest" description="Disordered" evidence="2">
    <location>
        <begin position="326"/>
        <end position="348"/>
    </location>
</feature>
<feature type="coiled-coil region" evidence="1">
    <location>
        <begin position="84"/>
        <end position="184"/>
    </location>
</feature>
<keyword evidence="4" id="KW-1185">Reference proteome</keyword>
<proteinExistence type="predicted"/>
<feature type="region of interest" description="Disordered" evidence="2">
    <location>
        <begin position="242"/>
        <end position="263"/>
    </location>
</feature>
<evidence type="ECO:0000256" key="2">
    <source>
        <dbReference type="SAM" id="MobiDB-lite"/>
    </source>
</evidence>
<dbReference type="EMBL" id="CP138895">
    <property type="protein sequence ID" value="WPK24261.1"/>
    <property type="molecule type" value="Genomic_DNA"/>
</dbReference>
<dbReference type="AlphaFoldDB" id="A0AAX4H7T0"/>
<evidence type="ECO:0000313" key="3">
    <source>
        <dbReference type="EMBL" id="WPK24261.1"/>
    </source>
</evidence>
<keyword evidence="1" id="KW-0175">Coiled coil</keyword>
<dbReference type="KEGG" id="asau:88172593"/>
<accession>A0AAX4H7T0</accession>
<organism evidence="3 4">
    <name type="scientific">Australozyma saopauloensis</name>
    <dbReference type="NCBI Taxonomy" id="291208"/>
    <lineage>
        <taxon>Eukaryota</taxon>
        <taxon>Fungi</taxon>
        <taxon>Dikarya</taxon>
        <taxon>Ascomycota</taxon>
        <taxon>Saccharomycotina</taxon>
        <taxon>Pichiomycetes</taxon>
        <taxon>Metschnikowiaceae</taxon>
        <taxon>Australozyma</taxon>
    </lineage>
</organism>
<evidence type="ECO:0000256" key="1">
    <source>
        <dbReference type="SAM" id="Coils"/>
    </source>
</evidence>
<dbReference type="RefSeq" id="XP_062876644.1">
    <property type="nucleotide sequence ID" value="XM_063020574.1"/>
</dbReference>
<dbReference type="GeneID" id="88172593"/>
<gene>
    <name evidence="3" type="ORF">PUMCH_001528</name>
</gene>
<name>A0AAX4H7T0_9ASCO</name>
<sequence>MHRNAMDDLIERHIRHSLPDGSMSDYRDEFVASYLKKSEQKHLSSPITSKNDLLDFQDATLDQAFSRIDRPAPNNADYGIIVELAETKRILLQLERQKDEYFARMNDEVSKNAQLLKQNQILQTQLEEARRIAEEPKYDLQREMSHVSLLDEYRKDLERSQEKAASLELDKLRLSEEISRLNREREERAYISEKELSERNQRETEFTELARRLREKLAKYKGLYDEKVKLCSCGVVRDYQTRPESRHGSSTLPEKPESLKVFPEEPECVKEEPVSLTPLTCDTSSRQPLRPVNTTLRAEEPKKLAVCGSCSRALTKATEKPVSLFRWPTSTAHTNPEELASLGNTSGQ</sequence>
<evidence type="ECO:0000313" key="4">
    <source>
        <dbReference type="Proteomes" id="UP001338582"/>
    </source>
</evidence>
<protein>
    <submittedName>
        <fullName evidence="3">Uncharacterized protein</fullName>
    </submittedName>
</protein>
<dbReference type="Proteomes" id="UP001338582">
    <property type="component" value="Chromosome 2"/>
</dbReference>
<reference evidence="3 4" key="1">
    <citation type="submission" date="2023-10" db="EMBL/GenBank/DDBJ databases">
        <title>Draft Genome Sequence of Candida saopaulonensis from a very Premature Infant with Sepsis.</title>
        <authorList>
            <person name="Ning Y."/>
            <person name="Dai R."/>
            <person name="Xiao M."/>
            <person name="Xu Y."/>
            <person name="Yan Q."/>
            <person name="Zhang L."/>
        </authorList>
    </citation>
    <scope>NUCLEOTIDE SEQUENCE [LARGE SCALE GENOMIC DNA]</scope>
    <source>
        <strain evidence="3 4">19XY460</strain>
    </source>
</reference>